<dbReference type="AlphaFoldDB" id="A0A1B6CHX5"/>
<dbReference type="EMBL" id="GEDC01024259">
    <property type="protein sequence ID" value="JAS13039.1"/>
    <property type="molecule type" value="Transcribed_RNA"/>
</dbReference>
<accession>A0A1B6CHX5</accession>
<organism evidence="1">
    <name type="scientific">Clastoptera arizonana</name>
    <name type="common">Arizona spittle bug</name>
    <dbReference type="NCBI Taxonomy" id="38151"/>
    <lineage>
        <taxon>Eukaryota</taxon>
        <taxon>Metazoa</taxon>
        <taxon>Ecdysozoa</taxon>
        <taxon>Arthropoda</taxon>
        <taxon>Hexapoda</taxon>
        <taxon>Insecta</taxon>
        <taxon>Pterygota</taxon>
        <taxon>Neoptera</taxon>
        <taxon>Paraneoptera</taxon>
        <taxon>Hemiptera</taxon>
        <taxon>Auchenorrhyncha</taxon>
        <taxon>Cercopoidea</taxon>
        <taxon>Clastopteridae</taxon>
        <taxon>Clastoptera</taxon>
    </lineage>
</organism>
<protein>
    <submittedName>
        <fullName evidence="1">Uncharacterized protein</fullName>
    </submittedName>
</protein>
<evidence type="ECO:0000313" key="1">
    <source>
        <dbReference type="EMBL" id="JAS13039.1"/>
    </source>
</evidence>
<sequence length="252" mass="28850">CSKEINESLIANIMNASLMTYMACDERWDLGNLKKDINGNFLKIDGKNASTKIGKLMHVQEMLKSRRKNNVEHFDRAQTKRLYLSLTKKGLADFSVMNMDQYNRWLNPEENNLKSSKTFCVLKNENKLLLQNWQKDVTFSISQLTTAVGQANRKEKIILVDNPKIVLSQVLKELDIEHNYSIIKSKTLNEVKVCLLIESVPCWSFIGGGITNDEANDYVAQQALQFFLLLSVETKSVKTVENSNIENKRNLI</sequence>
<proteinExistence type="predicted"/>
<feature type="non-terminal residue" evidence="1">
    <location>
        <position position="1"/>
    </location>
</feature>
<gene>
    <name evidence="1" type="ORF">g.24231</name>
</gene>
<name>A0A1B6CHX5_9HEMI</name>
<reference evidence="1" key="1">
    <citation type="submission" date="2015-12" db="EMBL/GenBank/DDBJ databases">
        <title>De novo transcriptome assembly of four potential Pierce s Disease insect vectors from Arizona vineyards.</title>
        <authorList>
            <person name="Tassone E.E."/>
        </authorList>
    </citation>
    <scope>NUCLEOTIDE SEQUENCE</scope>
</reference>